<dbReference type="KEGG" id="hadh:FRZ61_45460"/>
<dbReference type="InterPro" id="IPR041522">
    <property type="entry name" value="CdaR_GGDEF"/>
</dbReference>
<dbReference type="Gene3D" id="1.10.10.2840">
    <property type="entry name" value="PucR C-terminal helix-turn-helix domain"/>
    <property type="match status" value="1"/>
</dbReference>
<dbReference type="PANTHER" id="PTHR33744">
    <property type="entry name" value="CARBOHYDRATE DIACID REGULATOR"/>
    <property type="match status" value="1"/>
</dbReference>
<dbReference type="Pfam" id="PF13556">
    <property type="entry name" value="HTH_30"/>
    <property type="match status" value="1"/>
</dbReference>
<protein>
    <submittedName>
        <fullName evidence="3">PucR family transcriptional regulator</fullName>
    </submittedName>
</protein>
<dbReference type="InterPro" id="IPR003018">
    <property type="entry name" value="GAF"/>
</dbReference>
<name>A0A5J6N6L6_9PROT</name>
<proteinExistence type="inferred from homology"/>
<dbReference type="InterPro" id="IPR025736">
    <property type="entry name" value="PucR_C-HTH_dom"/>
</dbReference>
<evidence type="ECO:0000256" key="1">
    <source>
        <dbReference type="ARBA" id="ARBA00006754"/>
    </source>
</evidence>
<dbReference type="InterPro" id="IPR029016">
    <property type="entry name" value="GAF-like_dom_sf"/>
</dbReference>
<dbReference type="EMBL" id="CP042582">
    <property type="protein sequence ID" value="QEX24605.1"/>
    <property type="molecule type" value="Genomic_DNA"/>
</dbReference>
<feature type="domain" description="GAF" evidence="2">
    <location>
        <begin position="36"/>
        <end position="188"/>
    </location>
</feature>
<dbReference type="SMART" id="SM00065">
    <property type="entry name" value="GAF"/>
    <property type="match status" value="1"/>
</dbReference>
<evidence type="ECO:0000259" key="2">
    <source>
        <dbReference type="SMART" id="SM00065"/>
    </source>
</evidence>
<dbReference type="PANTHER" id="PTHR33744:SF7">
    <property type="entry name" value="PUCR FAMILY TRANSCRIPTIONAL REGULATOR"/>
    <property type="match status" value="1"/>
</dbReference>
<dbReference type="Gene3D" id="3.30.450.40">
    <property type="match status" value="1"/>
</dbReference>
<dbReference type="InterPro" id="IPR051448">
    <property type="entry name" value="CdaR-like_regulators"/>
</dbReference>
<dbReference type="Pfam" id="PF17853">
    <property type="entry name" value="GGDEF_2"/>
    <property type="match status" value="1"/>
</dbReference>
<dbReference type="RefSeq" id="WP_151119868.1">
    <property type="nucleotide sequence ID" value="NZ_CP042582.1"/>
</dbReference>
<evidence type="ECO:0000313" key="3">
    <source>
        <dbReference type="EMBL" id="QEX24605.1"/>
    </source>
</evidence>
<dbReference type="AlphaFoldDB" id="A0A5J6N6L6"/>
<reference evidence="3 4" key="1">
    <citation type="submission" date="2019-08" db="EMBL/GenBank/DDBJ databases">
        <title>Hyperibacter terrae gen. nov., sp. nov. and Hyperibacter viscosus sp. nov., two new members in the family Rhodospirillaceae isolated from the rhizosphere of Hypericum perforatum.</title>
        <authorList>
            <person name="Noviana Z."/>
        </authorList>
    </citation>
    <scope>NUCLEOTIDE SEQUENCE [LARGE SCALE GENOMIC DNA]</scope>
    <source>
        <strain evidence="3 4">R5959</strain>
    </source>
</reference>
<gene>
    <name evidence="3" type="ORF">FRZ61_45460</name>
</gene>
<dbReference type="InterPro" id="IPR042070">
    <property type="entry name" value="PucR_C-HTH_sf"/>
</dbReference>
<dbReference type="OrthoDB" id="9792148at2"/>
<organism evidence="3 4">
    <name type="scientific">Hypericibacter adhaerens</name>
    <dbReference type="NCBI Taxonomy" id="2602016"/>
    <lineage>
        <taxon>Bacteria</taxon>
        <taxon>Pseudomonadati</taxon>
        <taxon>Pseudomonadota</taxon>
        <taxon>Alphaproteobacteria</taxon>
        <taxon>Rhodospirillales</taxon>
        <taxon>Dongiaceae</taxon>
        <taxon>Hypericibacter</taxon>
    </lineage>
</organism>
<dbReference type="Proteomes" id="UP000325797">
    <property type="component" value="Chromosome"/>
</dbReference>
<dbReference type="SUPFAM" id="SSF55781">
    <property type="entry name" value="GAF domain-like"/>
    <property type="match status" value="1"/>
</dbReference>
<evidence type="ECO:0000313" key="4">
    <source>
        <dbReference type="Proteomes" id="UP000325797"/>
    </source>
</evidence>
<dbReference type="Pfam" id="PF13185">
    <property type="entry name" value="GAF_2"/>
    <property type="match status" value="1"/>
</dbReference>
<keyword evidence="4" id="KW-1185">Reference proteome</keyword>
<sequence>MAERPKRRPPREDSSSLTQRLRSLGQIASMVNSGTELGDVLKRIVFAICQNSIWSSSAIMALDRESGYSVLVARHDPDFKETRRTRRQWLLATSPTVRVLETGIPLIIADAQQAPDYPDYMQEARQRGYRTVVLIPLQSRDGKGRAMVMSVHAGERRKIDEDELVFLQTAAGLASLAVEKAHHLNAERQQAAGLRRAFDLHAATMESVLAGRSLATIVDLVAEFLPHPILVVDLTSNQVLARRSPLPDRIADGEWAAKLKQNGARELGRVMRAAKPTHFQESQPLAFALMGIDLTIEAMIEPLLVDGSVLGGMVLFTGGRPLEAFDALLANEARFALAVQLMRAHVRFATQAETNSEFFGRLFSGNWRDEAETMARAGHLGLALDAPARLLVLAPGATADRPPDDNMRAMILRGLLRVASLQHPGAAVCFDGEDAVVFLPERASGEKSATRLIERLLREMEWITGTKPIAALGRLCRELKDYQAARQDCARILDLARRLDRRGLVSEAEFGPFARLLASADQAALRRFVQDTLEPLAAYDRRHRSSFLPTLDAFLTHGCRYQPCADALGIHVTTLRYRLQRLGDLFGIDLEDREARLALDVAFRLRTAIGG</sequence>
<accession>A0A5J6N6L6</accession>
<comment type="similarity">
    <text evidence="1">Belongs to the CdaR family.</text>
</comment>